<keyword evidence="2" id="KW-0812">Transmembrane</keyword>
<evidence type="ECO:0000256" key="5">
    <source>
        <dbReference type="ARBA" id="ARBA00023004"/>
    </source>
</evidence>
<sequence>MVAALESWVEKGRIVALRETRKMTLEDWGRIFASLEPGPTLDYMGQLIGDVVKGFRANPSNVPGSACRRAVESRKKLLAIYRERLEMRKKHTEDSERTYDLMDGLMSVQDEEGNKLSDEEIVDNTSALVIAGYESASLSAMWVMYCLAKAPDVVQRLRAENIALREKKKGEFITSEDVSSLKYTNMVVEETLRMANTSGTVFRIATRDVEYKGYKFPQGWRVIPWLRYSHTNPEYFEDPLRFNPDRWNVPAKPGTYQAFGGGPRICPGNMFAKMIAAIFIHHLTVGYKWDLVNPDAKIDYLPHPKPSDLAEVTFSRL</sequence>
<dbReference type="GO" id="GO:0005506">
    <property type="term" value="F:iron ion binding"/>
    <property type="evidence" value="ECO:0007669"/>
    <property type="project" value="InterPro"/>
</dbReference>
<name>A0A7N0VE24_KALFE</name>
<dbReference type="GO" id="GO:0016020">
    <property type="term" value="C:membrane"/>
    <property type="evidence" value="ECO:0007669"/>
    <property type="project" value="UniProtKB-SubCell"/>
</dbReference>
<evidence type="ECO:0000256" key="1">
    <source>
        <dbReference type="ARBA" id="ARBA00004167"/>
    </source>
</evidence>
<feature type="binding site" description="axial binding residue" evidence="6">
    <location>
        <position position="266"/>
    </location>
    <ligand>
        <name>heme</name>
        <dbReference type="ChEBI" id="CHEBI:30413"/>
    </ligand>
    <ligandPart>
        <name>Fe</name>
        <dbReference type="ChEBI" id="CHEBI:18248"/>
    </ligandPart>
</feature>
<dbReference type="PANTHER" id="PTHR24286">
    <property type="entry name" value="CYTOCHROME P450 26"/>
    <property type="match status" value="1"/>
</dbReference>
<dbReference type="InterPro" id="IPR001128">
    <property type="entry name" value="Cyt_P450"/>
</dbReference>
<dbReference type="Pfam" id="PF00067">
    <property type="entry name" value="p450"/>
    <property type="match status" value="1"/>
</dbReference>
<dbReference type="GO" id="GO:0016125">
    <property type="term" value="P:sterol metabolic process"/>
    <property type="evidence" value="ECO:0007669"/>
    <property type="project" value="TreeGrafter"/>
</dbReference>
<dbReference type="GO" id="GO:0020037">
    <property type="term" value="F:heme binding"/>
    <property type="evidence" value="ECO:0007669"/>
    <property type="project" value="InterPro"/>
</dbReference>
<evidence type="ECO:0000256" key="2">
    <source>
        <dbReference type="ARBA" id="ARBA00022692"/>
    </source>
</evidence>
<proteinExistence type="inferred from homology"/>
<dbReference type="Proteomes" id="UP000594263">
    <property type="component" value="Unplaced"/>
</dbReference>
<dbReference type="InterPro" id="IPR036396">
    <property type="entry name" value="Cyt_P450_sf"/>
</dbReference>
<dbReference type="GO" id="GO:0016705">
    <property type="term" value="F:oxidoreductase activity, acting on paired donors, with incorporation or reduction of molecular oxygen"/>
    <property type="evidence" value="ECO:0007669"/>
    <property type="project" value="InterPro"/>
</dbReference>
<dbReference type="EnsemblPlants" id="Kaladp0674s0133.1.v1.1">
    <property type="protein sequence ID" value="Kaladp0674s0133.1.v1.1"/>
    <property type="gene ID" value="Kaladp0674s0133.v1.1"/>
</dbReference>
<dbReference type="GO" id="GO:0016132">
    <property type="term" value="P:brassinosteroid biosynthetic process"/>
    <property type="evidence" value="ECO:0007669"/>
    <property type="project" value="TreeGrafter"/>
</dbReference>
<keyword evidence="9" id="KW-1185">Reference proteome</keyword>
<dbReference type="PANTHER" id="PTHR24286:SF12">
    <property type="entry name" value="CYTOCHROME P450 FAMILY PROTEIN, EXPRESSED"/>
    <property type="match status" value="1"/>
</dbReference>
<evidence type="ECO:0000313" key="8">
    <source>
        <dbReference type="EnsemblPlants" id="Kaladp0674s0133.1.v1.1"/>
    </source>
</evidence>
<dbReference type="AlphaFoldDB" id="A0A7N0VE24"/>
<keyword evidence="3 6" id="KW-0479">Metal-binding</keyword>
<protein>
    <recommendedName>
        <fullName evidence="10">Cytochrome P450</fullName>
    </recommendedName>
</protein>
<organism evidence="8 9">
    <name type="scientific">Kalanchoe fedtschenkoi</name>
    <name type="common">Lavender scallops</name>
    <name type="synonym">South American air plant</name>
    <dbReference type="NCBI Taxonomy" id="63787"/>
    <lineage>
        <taxon>Eukaryota</taxon>
        <taxon>Viridiplantae</taxon>
        <taxon>Streptophyta</taxon>
        <taxon>Embryophyta</taxon>
        <taxon>Tracheophyta</taxon>
        <taxon>Spermatophyta</taxon>
        <taxon>Magnoliopsida</taxon>
        <taxon>eudicotyledons</taxon>
        <taxon>Gunneridae</taxon>
        <taxon>Pentapetalae</taxon>
        <taxon>Saxifragales</taxon>
        <taxon>Crassulaceae</taxon>
        <taxon>Kalanchoe</taxon>
    </lineage>
</organism>
<keyword evidence="6 7" id="KW-0349">Heme</keyword>
<accession>A0A7N0VE24</accession>
<keyword evidence="7" id="KW-0503">Monooxygenase</keyword>
<evidence type="ECO:0000256" key="7">
    <source>
        <dbReference type="RuleBase" id="RU000461"/>
    </source>
</evidence>
<keyword evidence="5 6" id="KW-0408">Iron</keyword>
<evidence type="ECO:0000313" key="9">
    <source>
        <dbReference type="Proteomes" id="UP000594263"/>
    </source>
</evidence>
<dbReference type="InterPro" id="IPR002403">
    <property type="entry name" value="Cyt_P450_E_grp-IV"/>
</dbReference>
<evidence type="ECO:0000256" key="4">
    <source>
        <dbReference type="ARBA" id="ARBA00022989"/>
    </source>
</evidence>
<dbReference type="OMA" id="GYEWELI"/>
<dbReference type="PROSITE" id="PS00086">
    <property type="entry name" value="CYTOCHROME_P450"/>
    <property type="match status" value="1"/>
</dbReference>
<dbReference type="InterPro" id="IPR017972">
    <property type="entry name" value="Cyt_P450_CS"/>
</dbReference>
<keyword evidence="7" id="KW-0560">Oxidoreductase</keyword>
<evidence type="ECO:0008006" key="10">
    <source>
        <dbReference type="Google" id="ProtNLM"/>
    </source>
</evidence>
<dbReference type="Gene3D" id="1.10.630.10">
    <property type="entry name" value="Cytochrome P450"/>
    <property type="match status" value="1"/>
</dbReference>
<dbReference type="Gramene" id="Kaladp0674s0133.1.v1.1">
    <property type="protein sequence ID" value="Kaladp0674s0133.1.v1.1"/>
    <property type="gene ID" value="Kaladp0674s0133.v1.1"/>
</dbReference>
<reference evidence="8" key="1">
    <citation type="submission" date="2021-01" db="UniProtKB">
        <authorList>
            <consortium name="EnsemblPlants"/>
        </authorList>
    </citation>
    <scope>IDENTIFICATION</scope>
</reference>
<dbReference type="GO" id="GO:0010268">
    <property type="term" value="P:brassinosteroid homeostasis"/>
    <property type="evidence" value="ECO:0007669"/>
    <property type="project" value="TreeGrafter"/>
</dbReference>
<comment type="cofactor">
    <cofactor evidence="6">
        <name>heme</name>
        <dbReference type="ChEBI" id="CHEBI:30413"/>
    </cofactor>
</comment>
<evidence type="ECO:0000256" key="3">
    <source>
        <dbReference type="ARBA" id="ARBA00022723"/>
    </source>
</evidence>
<dbReference type="PRINTS" id="PR00385">
    <property type="entry name" value="P450"/>
</dbReference>
<keyword evidence="4" id="KW-1133">Transmembrane helix</keyword>
<comment type="similarity">
    <text evidence="7">Belongs to the cytochrome P450 family.</text>
</comment>
<comment type="subcellular location">
    <subcellularLocation>
        <location evidence="1">Membrane</location>
        <topology evidence="1">Single-pass membrane protein</topology>
    </subcellularLocation>
</comment>
<dbReference type="GO" id="GO:0004497">
    <property type="term" value="F:monooxygenase activity"/>
    <property type="evidence" value="ECO:0007669"/>
    <property type="project" value="UniProtKB-KW"/>
</dbReference>
<keyword evidence="4" id="KW-0472">Membrane</keyword>
<dbReference type="SUPFAM" id="SSF48264">
    <property type="entry name" value="Cytochrome P450"/>
    <property type="match status" value="1"/>
</dbReference>
<evidence type="ECO:0000256" key="6">
    <source>
        <dbReference type="PIRSR" id="PIRSR602403-1"/>
    </source>
</evidence>
<dbReference type="PRINTS" id="PR00465">
    <property type="entry name" value="EP450IV"/>
</dbReference>